<dbReference type="AlphaFoldDB" id="A0AA37LTC1"/>
<reference evidence="1 2" key="1">
    <citation type="submission" date="2021-07" db="EMBL/GenBank/DDBJ databases">
        <title>Genome data of Colletotrichum spaethianum.</title>
        <authorList>
            <person name="Utami Y.D."/>
            <person name="Hiruma K."/>
        </authorList>
    </citation>
    <scope>NUCLEOTIDE SEQUENCE [LARGE SCALE GENOMIC DNA]</scope>
    <source>
        <strain evidence="1 2">MAFF 242679</strain>
    </source>
</reference>
<evidence type="ECO:0000313" key="2">
    <source>
        <dbReference type="Proteomes" id="UP001055172"/>
    </source>
</evidence>
<dbReference type="EMBL" id="BPPX01000012">
    <property type="protein sequence ID" value="GJC83471.1"/>
    <property type="molecule type" value="Genomic_DNA"/>
</dbReference>
<comment type="caution">
    <text evidence="1">The sequence shown here is derived from an EMBL/GenBank/DDBJ whole genome shotgun (WGS) entry which is preliminary data.</text>
</comment>
<accession>A0AA37LTC1</accession>
<name>A0AA37LTC1_9PEZI</name>
<proteinExistence type="predicted"/>
<sequence length="65" mass="6714">MSASDKINKLVWPSYARAVKDKIGADGGSASAFFLGSEAQKGPVGGDGISNEYTNQGIHNIGNIC</sequence>
<evidence type="ECO:0000313" key="1">
    <source>
        <dbReference type="EMBL" id="GJC83471.1"/>
    </source>
</evidence>
<gene>
    <name evidence="1" type="ORF">ColLi_06309</name>
</gene>
<keyword evidence="2" id="KW-1185">Reference proteome</keyword>
<organism evidence="1 2">
    <name type="scientific">Colletotrichum liriopes</name>
    <dbReference type="NCBI Taxonomy" id="708192"/>
    <lineage>
        <taxon>Eukaryota</taxon>
        <taxon>Fungi</taxon>
        <taxon>Dikarya</taxon>
        <taxon>Ascomycota</taxon>
        <taxon>Pezizomycotina</taxon>
        <taxon>Sordariomycetes</taxon>
        <taxon>Hypocreomycetidae</taxon>
        <taxon>Glomerellales</taxon>
        <taxon>Glomerellaceae</taxon>
        <taxon>Colletotrichum</taxon>
        <taxon>Colletotrichum spaethianum species complex</taxon>
    </lineage>
</organism>
<protein>
    <submittedName>
        <fullName evidence="1">Uncharacterized protein</fullName>
    </submittedName>
</protein>
<dbReference type="Proteomes" id="UP001055172">
    <property type="component" value="Unassembled WGS sequence"/>
</dbReference>